<name>A0A1A8MY00_9TELE</name>
<accession>A0A1A8MY00</accession>
<feature type="non-terminal residue" evidence="2">
    <location>
        <position position="92"/>
    </location>
</feature>
<proteinExistence type="predicted"/>
<dbReference type="AlphaFoldDB" id="A0A1A8MY00"/>
<sequence>KRRFLWDREGGATTVSDIHKFEARWRWRATLAQSSHSRWGTFLPQRIGRSFLAEAGGPEPYLFEPLARELSESPGAEPAGVSRHRMGPVSEW</sequence>
<feature type="non-terminal residue" evidence="2">
    <location>
        <position position="1"/>
    </location>
</feature>
<dbReference type="EMBL" id="HAEF01020601">
    <property type="protein sequence ID" value="SBR61760.1"/>
    <property type="molecule type" value="Transcribed_RNA"/>
</dbReference>
<evidence type="ECO:0000313" key="2">
    <source>
        <dbReference type="EMBL" id="SBR61760.1"/>
    </source>
</evidence>
<reference evidence="2" key="2">
    <citation type="submission" date="2016-06" db="EMBL/GenBank/DDBJ databases">
        <title>The genome of a short-lived fish provides insights into sex chromosome evolution and the genetic control of aging.</title>
        <authorList>
            <person name="Reichwald K."/>
            <person name="Felder M."/>
            <person name="Petzold A."/>
            <person name="Koch P."/>
            <person name="Groth M."/>
            <person name="Platzer M."/>
        </authorList>
    </citation>
    <scope>NUCLEOTIDE SEQUENCE</scope>
    <source>
        <tissue evidence="2">Brain</tissue>
    </source>
</reference>
<reference evidence="2" key="1">
    <citation type="submission" date="2016-05" db="EMBL/GenBank/DDBJ databases">
        <authorList>
            <person name="Lavstsen T."/>
            <person name="Jespersen J.S."/>
        </authorList>
    </citation>
    <scope>NUCLEOTIDE SEQUENCE</scope>
    <source>
        <tissue evidence="2">Brain</tissue>
    </source>
</reference>
<gene>
    <name evidence="2" type="primary">ZGC:195170</name>
</gene>
<organism evidence="2">
    <name type="scientific">Nothobranchius pienaari</name>
    <dbReference type="NCBI Taxonomy" id="704102"/>
    <lineage>
        <taxon>Eukaryota</taxon>
        <taxon>Metazoa</taxon>
        <taxon>Chordata</taxon>
        <taxon>Craniata</taxon>
        <taxon>Vertebrata</taxon>
        <taxon>Euteleostomi</taxon>
        <taxon>Actinopterygii</taxon>
        <taxon>Neopterygii</taxon>
        <taxon>Teleostei</taxon>
        <taxon>Neoteleostei</taxon>
        <taxon>Acanthomorphata</taxon>
        <taxon>Ovalentaria</taxon>
        <taxon>Atherinomorphae</taxon>
        <taxon>Cyprinodontiformes</taxon>
        <taxon>Nothobranchiidae</taxon>
        <taxon>Nothobranchius</taxon>
    </lineage>
</organism>
<feature type="region of interest" description="Disordered" evidence="1">
    <location>
        <begin position="72"/>
        <end position="92"/>
    </location>
</feature>
<protein>
    <submittedName>
        <fullName evidence="2">Zgc:195170</fullName>
    </submittedName>
</protein>
<evidence type="ECO:0000256" key="1">
    <source>
        <dbReference type="SAM" id="MobiDB-lite"/>
    </source>
</evidence>